<name>A0ABQ6MXC3_9STRA</name>
<evidence type="ECO:0000313" key="2">
    <source>
        <dbReference type="Proteomes" id="UP001165060"/>
    </source>
</evidence>
<sequence>MLDLMWQTKPISAAAQPSVALPLLRTLAPSAPPATEAAVREGVFREFLVADAIVGVGAKMPDGSNALSFAFLQEITRNRIKTQTKYFRSMTADGPVQFPLSVGDVGRRVVVDWATRSTMERPFYQNLPASLKSTFIDSFIEFLGTRFTFESAIEQLVANGTLEAGSLAAFAKLEANALAAHRADAIARADGDEVNAEDMMVLSLAMSYTGEPFLPCSSRPFWNKAHHFWPARFKQFASATLLARHLQLRRTEEKRLEGGGGVQKLALYDVEWLAEHKPLEVLEWAGSGTDRWAGYAPGALPLAEDVYLFQSALGPGEPYDDQRFYALAEGPAVEYGVVWEGDDPRDGWKAKRAKVEKVENEVEDQNDAFLEWHERKKKEWRATRRIRREFAGGTRGVLL</sequence>
<accession>A0ABQ6MXC3</accession>
<dbReference type="EMBL" id="BRYB01003365">
    <property type="protein sequence ID" value="GMI35367.1"/>
    <property type="molecule type" value="Genomic_DNA"/>
</dbReference>
<keyword evidence="2" id="KW-1185">Reference proteome</keyword>
<evidence type="ECO:0000313" key="1">
    <source>
        <dbReference type="EMBL" id="GMI35367.1"/>
    </source>
</evidence>
<organism evidence="1 2">
    <name type="scientific">Tetraparma gracilis</name>
    <dbReference type="NCBI Taxonomy" id="2962635"/>
    <lineage>
        <taxon>Eukaryota</taxon>
        <taxon>Sar</taxon>
        <taxon>Stramenopiles</taxon>
        <taxon>Ochrophyta</taxon>
        <taxon>Bolidophyceae</taxon>
        <taxon>Parmales</taxon>
        <taxon>Triparmaceae</taxon>
        <taxon>Tetraparma</taxon>
    </lineage>
</organism>
<dbReference type="Proteomes" id="UP001165060">
    <property type="component" value="Unassembled WGS sequence"/>
</dbReference>
<proteinExistence type="predicted"/>
<comment type="caution">
    <text evidence="1">The sequence shown here is derived from an EMBL/GenBank/DDBJ whole genome shotgun (WGS) entry which is preliminary data.</text>
</comment>
<gene>
    <name evidence="1" type="ORF">TeGR_g4728</name>
</gene>
<protein>
    <submittedName>
        <fullName evidence="1">Uncharacterized protein</fullName>
    </submittedName>
</protein>
<reference evidence="1 2" key="1">
    <citation type="journal article" date="2023" name="Commun. Biol.">
        <title>Genome analysis of Parmales, the sister group of diatoms, reveals the evolutionary specialization of diatoms from phago-mixotrophs to photoautotrophs.</title>
        <authorList>
            <person name="Ban H."/>
            <person name="Sato S."/>
            <person name="Yoshikawa S."/>
            <person name="Yamada K."/>
            <person name="Nakamura Y."/>
            <person name="Ichinomiya M."/>
            <person name="Sato N."/>
            <person name="Blanc-Mathieu R."/>
            <person name="Endo H."/>
            <person name="Kuwata A."/>
            <person name="Ogata H."/>
        </authorList>
    </citation>
    <scope>NUCLEOTIDE SEQUENCE [LARGE SCALE GENOMIC DNA]</scope>
</reference>